<dbReference type="SUPFAM" id="SSF52833">
    <property type="entry name" value="Thioredoxin-like"/>
    <property type="match status" value="1"/>
</dbReference>
<dbReference type="InterPro" id="IPR050553">
    <property type="entry name" value="Thioredoxin_ResA/DsbE_sf"/>
</dbReference>
<comment type="subcellular location">
    <subcellularLocation>
        <location evidence="1">Cell envelope</location>
    </subcellularLocation>
</comment>
<dbReference type="InterPro" id="IPR013766">
    <property type="entry name" value="Thioredoxin_domain"/>
</dbReference>
<keyword evidence="3" id="KW-1015">Disulfide bond</keyword>
<dbReference type="CDD" id="cd02966">
    <property type="entry name" value="TlpA_like_family"/>
    <property type="match status" value="1"/>
</dbReference>
<proteinExistence type="predicted"/>
<name>A0A1G5JPW5_9FLAO</name>
<keyword evidence="8" id="KW-1185">Reference proteome</keyword>
<dbReference type="AlphaFoldDB" id="A0A1G5JPW5"/>
<protein>
    <submittedName>
        <fullName evidence="7">Peroxiredoxin</fullName>
    </submittedName>
</protein>
<evidence type="ECO:0000256" key="1">
    <source>
        <dbReference type="ARBA" id="ARBA00004196"/>
    </source>
</evidence>
<dbReference type="InterPro" id="IPR000866">
    <property type="entry name" value="AhpC/TSA"/>
</dbReference>
<reference evidence="7 8" key="1">
    <citation type="submission" date="2016-10" db="EMBL/GenBank/DDBJ databases">
        <authorList>
            <person name="de Groot N.N."/>
        </authorList>
    </citation>
    <scope>NUCLEOTIDE SEQUENCE [LARGE SCALE GENOMIC DNA]</scope>
    <source>
        <strain evidence="7 8">CGMCC 1.7031</strain>
    </source>
</reference>
<feature type="domain" description="Thioredoxin" evidence="6">
    <location>
        <begin position="308"/>
        <end position="451"/>
    </location>
</feature>
<dbReference type="GO" id="GO:0017004">
    <property type="term" value="P:cytochrome complex assembly"/>
    <property type="evidence" value="ECO:0007669"/>
    <property type="project" value="UniProtKB-KW"/>
</dbReference>
<accession>A0A1G5JPW5</accession>
<gene>
    <name evidence="7" type="ORF">SAMN02927903_02785</name>
</gene>
<dbReference type="PANTHER" id="PTHR42852">
    <property type="entry name" value="THIOL:DISULFIDE INTERCHANGE PROTEIN DSBE"/>
    <property type="match status" value="1"/>
</dbReference>
<evidence type="ECO:0000256" key="2">
    <source>
        <dbReference type="ARBA" id="ARBA00022748"/>
    </source>
</evidence>
<evidence type="ECO:0000256" key="4">
    <source>
        <dbReference type="ARBA" id="ARBA00023284"/>
    </source>
</evidence>
<dbReference type="STRING" id="490189.SAMN02927903_02785"/>
<dbReference type="EMBL" id="FMVF01000015">
    <property type="protein sequence ID" value="SCY89759.1"/>
    <property type="molecule type" value="Genomic_DNA"/>
</dbReference>
<evidence type="ECO:0000256" key="3">
    <source>
        <dbReference type="ARBA" id="ARBA00023157"/>
    </source>
</evidence>
<dbReference type="Pfam" id="PF00578">
    <property type="entry name" value="AhpC-TSA"/>
    <property type="match status" value="1"/>
</dbReference>
<keyword evidence="5" id="KW-0732">Signal</keyword>
<evidence type="ECO:0000313" key="7">
    <source>
        <dbReference type="EMBL" id="SCY89759.1"/>
    </source>
</evidence>
<dbReference type="InterPro" id="IPR036249">
    <property type="entry name" value="Thioredoxin-like_sf"/>
</dbReference>
<dbReference type="GO" id="GO:0016491">
    <property type="term" value="F:oxidoreductase activity"/>
    <property type="evidence" value="ECO:0007669"/>
    <property type="project" value="InterPro"/>
</dbReference>
<organism evidence="7 8">
    <name type="scientific">Flavobacterium caeni</name>
    <dbReference type="NCBI Taxonomy" id="490189"/>
    <lineage>
        <taxon>Bacteria</taxon>
        <taxon>Pseudomonadati</taxon>
        <taxon>Bacteroidota</taxon>
        <taxon>Flavobacteriia</taxon>
        <taxon>Flavobacteriales</taxon>
        <taxon>Flavobacteriaceae</taxon>
        <taxon>Flavobacterium</taxon>
    </lineage>
</organism>
<dbReference type="Gene3D" id="3.40.30.10">
    <property type="entry name" value="Glutaredoxin"/>
    <property type="match status" value="1"/>
</dbReference>
<feature type="chain" id="PRO_5011500258" evidence="5">
    <location>
        <begin position="18"/>
        <end position="451"/>
    </location>
</feature>
<dbReference type="PANTHER" id="PTHR42852:SF6">
    <property type="entry name" value="THIOL:DISULFIDE INTERCHANGE PROTEIN DSBE"/>
    <property type="match status" value="1"/>
</dbReference>
<feature type="signal peptide" evidence="5">
    <location>
        <begin position="1"/>
        <end position="17"/>
    </location>
</feature>
<keyword evidence="4" id="KW-0676">Redox-active center</keyword>
<dbReference type="GO" id="GO:0030313">
    <property type="term" value="C:cell envelope"/>
    <property type="evidence" value="ECO:0007669"/>
    <property type="project" value="UniProtKB-SubCell"/>
</dbReference>
<keyword evidence="2" id="KW-0201">Cytochrome c-type biogenesis</keyword>
<dbReference type="GO" id="GO:0016209">
    <property type="term" value="F:antioxidant activity"/>
    <property type="evidence" value="ECO:0007669"/>
    <property type="project" value="InterPro"/>
</dbReference>
<dbReference type="RefSeq" id="WP_091145354.1">
    <property type="nucleotide sequence ID" value="NZ_FMVF01000015.1"/>
</dbReference>
<dbReference type="OrthoDB" id="743079at2"/>
<dbReference type="Proteomes" id="UP000199354">
    <property type="component" value="Unassembled WGS sequence"/>
</dbReference>
<sequence length="451" mass="50848">MKKILYLLFLMTLPVLAGPTQTIVFSGKISNSPDGVLKVRGESFEKDIKLKPDGSFSEKLDLGYNGSYLIASGNNRAAVYLTQGMTLALNADHNDFYKTIKFSGKGSMENQYIASKNAYVNAINQQKLYVLDETEFLKEIQAVKKDILVLFDAGKFPKGVFAERERKNIDYLAQIFVLNYGKNHAHFAQLPDFKPSESFDKIDPKINLDSEADFLFSNPYKQLINLDFNQKLEAQLKPEDQFLWKVALPEIKKYKSQSIRNALAYALTVEVSGSNPEVETLYNELLALSTNPHFKKELTQQYQKISALKPGGASPAFNYENHKGGTTSLESLKGKYVYIDVWATWCGPCIREIPALQKVEKDFHGKNIEFVSISIDAKKDHDKWKKMVTDRQMGGIQLMADNDWNSQFVQDYGIMGIPRFILLDPDGKIVNADAPRPSDPALLALLAELKI</sequence>
<evidence type="ECO:0000259" key="6">
    <source>
        <dbReference type="PROSITE" id="PS51352"/>
    </source>
</evidence>
<dbReference type="PROSITE" id="PS51352">
    <property type="entry name" value="THIOREDOXIN_2"/>
    <property type="match status" value="1"/>
</dbReference>
<evidence type="ECO:0000313" key="8">
    <source>
        <dbReference type="Proteomes" id="UP000199354"/>
    </source>
</evidence>
<evidence type="ECO:0000256" key="5">
    <source>
        <dbReference type="SAM" id="SignalP"/>
    </source>
</evidence>